<reference evidence="5" key="1">
    <citation type="submission" date="2023-04" db="EMBL/GenBank/DDBJ databases">
        <title>Black Yeasts Isolated from many extreme environments.</title>
        <authorList>
            <person name="Coleine C."/>
            <person name="Stajich J.E."/>
            <person name="Selbmann L."/>
        </authorList>
    </citation>
    <scope>NUCLEOTIDE SEQUENCE</scope>
    <source>
        <strain evidence="5">CCFEE 5312</strain>
    </source>
</reference>
<evidence type="ECO:0000256" key="4">
    <source>
        <dbReference type="SAM" id="MobiDB-lite"/>
    </source>
</evidence>
<evidence type="ECO:0000256" key="3">
    <source>
        <dbReference type="ARBA" id="ARBA00035112"/>
    </source>
</evidence>
<feature type="compositionally biased region" description="Basic and acidic residues" evidence="4">
    <location>
        <begin position="1"/>
        <end position="14"/>
    </location>
</feature>
<evidence type="ECO:0000313" key="5">
    <source>
        <dbReference type="EMBL" id="KAK3055832.1"/>
    </source>
</evidence>
<evidence type="ECO:0000256" key="1">
    <source>
        <dbReference type="ARBA" id="ARBA00004685"/>
    </source>
</evidence>
<dbReference type="Proteomes" id="UP001271007">
    <property type="component" value="Unassembled WGS sequence"/>
</dbReference>
<proteinExistence type="inferred from homology"/>
<keyword evidence="6" id="KW-1185">Reference proteome</keyword>
<dbReference type="InterPro" id="IPR021765">
    <property type="entry name" value="UstYa-like"/>
</dbReference>
<dbReference type="AlphaFoldDB" id="A0AAJ0GE96"/>
<accession>A0AAJ0GE96</accession>
<dbReference type="EMBL" id="JAWDJX010000007">
    <property type="protein sequence ID" value="KAK3055832.1"/>
    <property type="molecule type" value="Genomic_DNA"/>
</dbReference>
<sequence>MTDKAAYRPLKDESGEAEEGGNSSTPPWARYRGEGWTKHRSLPWLRLGGEVVLVALVLLLSLKIMLGDDVRPVGRPPGPNDPKKDFGFADKVFMNESKYANEGAFLSEDKPAETLRYWVPLSSKGRGYVEIPDDERDGMDGPPYLLNPPLRPNKKELYMISGFHQLHCLSTIMASYARLRFGKDESEMGYHIAHCFDYLREGILCAGDATLKGNNTDRYPGVEIPWGTTRRCANWDALREWADERTAFPFPPVLDSGI</sequence>
<dbReference type="GO" id="GO:0016491">
    <property type="term" value="F:oxidoreductase activity"/>
    <property type="evidence" value="ECO:0007669"/>
    <property type="project" value="UniProtKB-KW"/>
</dbReference>
<comment type="similarity">
    <text evidence="3">Belongs to the ustYa family.</text>
</comment>
<evidence type="ECO:0000313" key="6">
    <source>
        <dbReference type="Proteomes" id="UP001271007"/>
    </source>
</evidence>
<dbReference type="Pfam" id="PF11807">
    <property type="entry name" value="UstYa"/>
    <property type="match status" value="1"/>
</dbReference>
<comment type="caution">
    <text evidence="5">The sequence shown here is derived from an EMBL/GenBank/DDBJ whole genome shotgun (WGS) entry which is preliminary data.</text>
</comment>
<evidence type="ECO:0000256" key="2">
    <source>
        <dbReference type="ARBA" id="ARBA00023002"/>
    </source>
</evidence>
<dbReference type="PANTHER" id="PTHR33365:SF11">
    <property type="entry name" value="TAT PATHWAY SIGNAL SEQUENCE"/>
    <property type="match status" value="1"/>
</dbReference>
<keyword evidence="2" id="KW-0560">Oxidoreductase</keyword>
<organism evidence="5 6">
    <name type="scientific">Extremus antarcticus</name>
    <dbReference type="NCBI Taxonomy" id="702011"/>
    <lineage>
        <taxon>Eukaryota</taxon>
        <taxon>Fungi</taxon>
        <taxon>Dikarya</taxon>
        <taxon>Ascomycota</taxon>
        <taxon>Pezizomycotina</taxon>
        <taxon>Dothideomycetes</taxon>
        <taxon>Dothideomycetidae</taxon>
        <taxon>Mycosphaerellales</taxon>
        <taxon>Extremaceae</taxon>
        <taxon>Extremus</taxon>
    </lineage>
</organism>
<gene>
    <name evidence="5" type="ORF">LTR09_003066</name>
</gene>
<dbReference type="PANTHER" id="PTHR33365">
    <property type="entry name" value="YALI0B05434P"/>
    <property type="match status" value="1"/>
</dbReference>
<dbReference type="GO" id="GO:0043386">
    <property type="term" value="P:mycotoxin biosynthetic process"/>
    <property type="evidence" value="ECO:0007669"/>
    <property type="project" value="InterPro"/>
</dbReference>
<protein>
    <recommendedName>
        <fullName evidence="7">Oxidase ustYa</fullName>
    </recommendedName>
</protein>
<name>A0AAJ0GE96_9PEZI</name>
<comment type="pathway">
    <text evidence="1">Mycotoxin biosynthesis.</text>
</comment>
<evidence type="ECO:0008006" key="7">
    <source>
        <dbReference type="Google" id="ProtNLM"/>
    </source>
</evidence>
<feature type="region of interest" description="Disordered" evidence="4">
    <location>
        <begin position="1"/>
        <end position="30"/>
    </location>
</feature>